<dbReference type="InterPro" id="IPR041685">
    <property type="entry name" value="AAA_GajA/Old/RecF-like"/>
</dbReference>
<dbReference type="Proteomes" id="UP000663720">
    <property type="component" value="Chromosome"/>
</dbReference>
<sequence>MLKKIKIKGLFNKFSYDIELKKEGITILTGPNGYGKTTILKIIYAFAIKNMAFFFQLPFKEIALAQEKTEIRILKKENDAIEIHWENKKRTIQKKEALISKEIRRLLENSPYRQIDENRWHDRRSGILYTTENLIGQLIENDPEIQAGYYKKQIPEFIDVYLIKEQRLIRETISRRRAAAYYFDEDIRENFNNTIEEYAAELSKNIKETLANASKIGQELDSSFPRRLFDETTSVNEQEFNKRYDIIKEKQKSLSLYGLSATKEDSHTSFKPENAKALLVYLNDTEKKLSVFDDILKKLQLFSTILNQRNFVFKQLEISPDFGFRFKAEGEKELALIDLSSGEQQEVVLLYELLFKATPNTLVMIDEPEISLHVAWQKEVLNDLLKIIELQKITVITATHSPQIIGNYWDLVVDLEEISR</sequence>
<dbReference type="EMBL" id="CP061799">
    <property type="protein sequence ID" value="QTA79925.1"/>
    <property type="molecule type" value="Genomic_DNA"/>
</dbReference>
<dbReference type="AlphaFoldDB" id="A0A975B7D7"/>
<reference evidence="2" key="1">
    <citation type="journal article" date="2021" name="Microb. Physiol.">
        <title>Proteogenomic Insights into the Physiology of Marine, Sulfate-Reducing, Filamentous Desulfonema limicola and Desulfonema magnum.</title>
        <authorList>
            <person name="Schnaars V."/>
            <person name="Wohlbrand L."/>
            <person name="Scheve S."/>
            <person name="Hinrichs C."/>
            <person name="Reinhardt R."/>
            <person name="Rabus R."/>
        </authorList>
    </citation>
    <scope>NUCLEOTIDE SEQUENCE</scope>
    <source>
        <strain evidence="2">5ac10</strain>
    </source>
</reference>
<evidence type="ECO:0000313" key="3">
    <source>
        <dbReference type="Proteomes" id="UP000663720"/>
    </source>
</evidence>
<name>A0A975B7D7_9BACT</name>
<dbReference type="SUPFAM" id="SSF52540">
    <property type="entry name" value="P-loop containing nucleoside triphosphate hydrolases"/>
    <property type="match status" value="1"/>
</dbReference>
<proteinExistence type="predicted"/>
<evidence type="ECO:0000259" key="1">
    <source>
        <dbReference type="Pfam" id="PF13175"/>
    </source>
</evidence>
<keyword evidence="3" id="KW-1185">Reference proteome</keyword>
<dbReference type="Gene3D" id="3.40.50.300">
    <property type="entry name" value="P-loop containing nucleotide triphosphate hydrolases"/>
    <property type="match status" value="2"/>
</dbReference>
<dbReference type="InterPro" id="IPR027417">
    <property type="entry name" value="P-loop_NTPase"/>
</dbReference>
<dbReference type="CDD" id="cd00267">
    <property type="entry name" value="ABC_ATPase"/>
    <property type="match status" value="1"/>
</dbReference>
<gene>
    <name evidence="2" type="ORF">dnl_22070</name>
</gene>
<evidence type="ECO:0000313" key="2">
    <source>
        <dbReference type="EMBL" id="QTA79925.1"/>
    </source>
</evidence>
<dbReference type="RefSeq" id="WP_207691624.1">
    <property type="nucleotide sequence ID" value="NZ_CP061799.1"/>
</dbReference>
<dbReference type="KEGG" id="dli:dnl_22070"/>
<protein>
    <recommendedName>
        <fullName evidence="1">Endonuclease GajA/Old nuclease/RecF-like AAA domain-containing protein</fullName>
    </recommendedName>
</protein>
<feature type="domain" description="Endonuclease GajA/Old nuclease/RecF-like AAA" evidence="1">
    <location>
        <begin position="1"/>
        <end position="405"/>
    </location>
</feature>
<dbReference type="Pfam" id="PF13175">
    <property type="entry name" value="AAA_15"/>
    <property type="match status" value="1"/>
</dbReference>
<dbReference type="PANTHER" id="PTHR43581:SF2">
    <property type="entry name" value="EXCINUCLEASE ATPASE SUBUNIT"/>
    <property type="match status" value="1"/>
</dbReference>
<dbReference type="PANTHER" id="PTHR43581">
    <property type="entry name" value="ATP/GTP PHOSPHATASE"/>
    <property type="match status" value="1"/>
</dbReference>
<accession>A0A975B7D7</accession>
<dbReference type="InterPro" id="IPR051396">
    <property type="entry name" value="Bact_Antivir_Def_Nuclease"/>
</dbReference>
<organism evidence="2 3">
    <name type="scientific">Desulfonema limicola</name>
    <dbReference type="NCBI Taxonomy" id="45656"/>
    <lineage>
        <taxon>Bacteria</taxon>
        <taxon>Pseudomonadati</taxon>
        <taxon>Thermodesulfobacteriota</taxon>
        <taxon>Desulfobacteria</taxon>
        <taxon>Desulfobacterales</taxon>
        <taxon>Desulfococcaceae</taxon>
        <taxon>Desulfonema</taxon>
    </lineage>
</organism>